<evidence type="ECO:0000256" key="1">
    <source>
        <dbReference type="ARBA" id="ARBA00010875"/>
    </source>
</evidence>
<dbReference type="PROSITE" id="PS01306">
    <property type="entry name" value="UPF0054"/>
    <property type="match status" value="1"/>
</dbReference>
<comment type="caution">
    <text evidence="8">The sequence shown here is derived from an EMBL/GenBank/DDBJ whole genome shotgun (WGS) entry which is preliminary data.</text>
</comment>
<dbReference type="GO" id="GO:0005737">
    <property type="term" value="C:cytoplasm"/>
    <property type="evidence" value="ECO:0007669"/>
    <property type="project" value="UniProtKB-SubCell"/>
</dbReference>
<evidence type="ECO:0000256" key="4">
    <source>
        <dbReference type="ARBA" id="ARBA00022759"/>
    </source>
</evidence>
<keyword evidence="4 7" id="KW-0255">Endonuclease</keyword>
<comment type="cofactor">
    <cofactor evidence="7">
        <name>Zn(2+)</name>
        <dbReference type="ChEBI" id="CHEBI:29105"/>
    </cofactor>
    <text evidence="7">Binds 1 zinc ion.</text>
</comment>
<dbReference type="GO" id="GO:0008270">
    <property type="term" value="F:zinc ion binding"/>
    <property type="evidence" value="ECO:0007669"/>
    <property type="project" value="UniProtKB-UniRule"/>
</dbReference>
<organism evidence="8 9">
    <name type="scientific">candidate division TA06 bacterium</name>
    <dbReference type="NCBI Taxonomy" id="2250710"/>
    <lineage>
        <taxon>Bacteria</taxon>
        <taxon>Bacteria division TA06</taxon>
    </lineage>
</organism>
<dbReference type="EC" id="3.1.-.-" evidence="7"/>
<keyword evidence="6 7" id="KW-0862">Zinc</keyword>
<gene>
    <name evidence="7 8" type="primary">ybeY</name>
    <name evidence="8" type="ORF">E3J62_00880</name>
</gene>
<feature type="binding site" evidence="7">
    <location>
        <position position="115"/>
    </location>
    <ligand>
        <name>Zn(2+)</name>
        <dbReference type="ChEBI" id="CHEBI:29105"/>
        <note>catalytic</note>
    </ligand>
</feature>
<dbReference type="AlphaFoldDB" id="A0A523UYP4"/>
<dbReference type="InterPro" id="IPR020549">
    <property type="entry name" value="YbeY_CS"/>
</dbReference>
<dbReference type="GO" id="GO:0004521">
    <property type="term" value="F:RNA endonuclease activity"/>
    <property type="evidence" value="ECO:0007669"/>
    <property type="project" value="UniProtKB-UniRule"/>
</dbReference>
<keyword evidence="7" id="KW-0963">Cytoplasm</keyword>
<comment type="similarity">
    <text evidence="1 7">Belongs to the endoribonuclease YbeY family.</text>
</comment>
<dbReference type="EMBL" id="SOJN01000012">
    <property type="protein sequence ID" value="TET47646.1"/>
    <property type="molecule type" value="Genomic_DNA"/>
</dbReference>
<evidence type="ECO:0000256" key="3">
    <source>
        <dbReference type="ARBA" id="ARBA00022723"/>
    </source>
</evidence>
<dbReference type="InterPro" id="IPR023091">
    <property type="entry name" value="MetalPrtase_cat_dom_sf_prd"/>
</dbReference>
<protein>
    <recommendedName>
        <fullName evidence="7">Endoribonuclease YbeY</fullName>
        <ecNumber evidence="7">3.1.-.-</ecNumber>
    </recommendedName>
</protein>
<keyword evidence="7" id="KW-0690">Ribosome biogenesis</keyword>
<keyword evidence="7" id="KW-0698">rRNA processing</keyword>
<proteinExistence type="inferred from homology"/>
<dbReference type="InterPro" id="IPR002036">
    <property type="entry name" value="YbeY"/>
</dbReference>
<comment type="subcellular location">
    <subcellularLocation>
        <location evidence="7">Cytoplasm</location>
    </subcellularLocation>
</comment>
<evidence type="ECO:0000256" key="7">
    <source>
        <dbReference type="HAMAP-Rule" id="MF_00009"/>
    </source>
</evidence>
<dbReference type="GO" id="GO:0004222">
    <property type="term" value="F:metalloendopeptidase activity"/>
    <property type="evidence" value="ECO:0007669"/>
    <property type="project" value="InterPro"/>
</dbReference>
<keyword evidence="5 7" id="KW-0378">Hydrolase</keyword>
<feature type="binding site" evidence="7">
    <location>
        <position position="121"/>
    </location>
    <ligand>
        <name>Zn(2+)</name>
        <dbReference type="ChEBI" id="CHEBI:29105"/>
        <note>catalytic</note>
    </ligand>
</feature>
<keyword evidence="3 7" id="KW-0479">Metal-binding</keyword>
<dbReference type="NCBIfam" id="TIGR00043">
    <property type="entry name" value="rRNA maturation RNase YbeY"/>
    <property type="match status" value="1"/>
</dbReference>
<dbReference type="HAMAP" id="MF_00009">
    <property type="entry name" value="Endoribonucl_YbeY"/>
    <property type="match status" value="1"/>
</dbReference>
<dbReference type="GO" id="GO:0006364">
    <property type="term" value="P:rRNA processing"/>
    <property type="evidence" value="ECO:0007669"/>
    <property type="project" value="UniProtKB-UniRule"/>
</dbReference>
<evidence type="ECO:0000256" key="2">
    <source>
        <dbReference type="ARBA" id="ARBA00022722"/>
    </source>
</evidence>
<evidence type="ECO:0000313" key="9">
    <source>
        <dbReference type="Proteomes" id="UP000315525"/>
    </source>
</evidence>
<dbReference type="PANTHER" id="PTHR46986:SF1">
    <property type="entry name" value="ENDORIBONUCLEASE YBEY, CHLOROPLASTIC"/>
    <property type="match status" value="1"/>
</dbReference>
<name>A0A523UYP4_UNCT6</name>
<dbReference type="Pfam" id="PF02130">
    <property type="entry name" value="YbeY"/>
    <property type="match status" value="1"/>
</dbReference>
<dbReference type="Gene3D" id="3.40.390.30">
    <property type="entry name" value="Metalloproteases ('zincins'), catalytic domain"/>
    <property type="match status" value="1"/>
</dbReference>
<dbReference type="Proteomes" id="UP000315525">
    <property type="component" value="Unassembled WGS sequence"/>
</dbReference>
<feature type="binding site" evidence="7">
    <location>
        <position position="111"/>
    </location>
    <ligand>
        <name>Zn(2+)</name>
        <dbReference type="ChEBI" id="CHEBI:29105"/>
        <note>catalytic</note>
    </ligand>
</feature>
<dbReference type="PANTHER" id="PTHR46986">
    <property type="entry name" value="ENDORIBONUCLEASE YBEY, CHLOROPLASTIC"/>
    <property type="match status" value="1"/>
</dbReference>
<sequence>MEIYVKGLPERCGVKPGDVKQIARHVLTKEEVDCELAVIFVDDAAMSALNHQYTKREGTTDVLAFSAREGKDSEYSGHVLGDVFISLDRAREQAKELGHSFRRELLFLVLHGLLHLLGYDHKSMPKKIERLEKELAILPIRNKSRSRRKM</sequence>
<evidence type="ECO:0000256" key="5">
    <source>
        <dbReference type="ARBA" id="ARBA00022801"/>
    </source>
</evidence>
<accession>A0A523UYP4</accession>
<evidence type="ECO:0000256" key="6">
    <source>
        <dbReference type="ARBA" id="ARBA00022833"/>
    </source>
</evidence>
<dbReference type="SUPFAM" id="SSF55486">
    <property type="entry name" value="Metalloproteases ('zincins'), catalytic domain"/>
    <property type="match status" value="1"/>
</dbReference>
<reference evidence="8 9" key="1">
    <citation type="submission" date="2019-03" db="EMBL/GenBank/DDBJ databases">
        <title>Metabolic potential of uncultured bacteria and archaea associated with petroleum seepage in deep-sea sediments.</title>
        <authorList>
            <person name="Dong X."/>
            <person name="Hubert C."/>
        </authorList>
    </citation>
    <scope>NUCLEOTIDE SEQUENCE [LARGE SCALE GENOMIC DNA]</scope>
    <source>
        <strain evidence="8">E44_bin18</strain>
    </source>
</reference>
<keyword evidence="2 7" id="KW-0540">Nuclease</keyword>
<comment type="function">
    <text evidence="7">Single strand-specific metallo-endoribonuclease involved in late-stage 70S ribosome quality control and in maturation of the 3' terminus of the 16S rRNA.</text>
</comment>
<evidence type="ECO:0000313" key="8">
    <source>
        <dbReference type="EMBL" id="TET47646.1"/>
    </source>
</evidence>